<gene>
    <name evidence="2" type="ORF">NRB20_53720</name>
</gene>
<feature type="compositionally biased region" description="Basic and acidic residues" evidence="1">
    <location>
        <begin position="83"/>
        <end position="103"/>
    </location>
</feature>
<dbReference type="RefSeq" id="WP_153413619.1">
    <property type="nucleotide sequence ID" value="NZ_WEGK01000012.1"/>
</dbReference>
<reference evidence="2 3" key="1">
    <citation type="submission" date="2019-10" db="EMBL/GenBank/DDBJ databases">
        <title>Nocardia macrotermitis sp. nov. and Nocardia aurantia sp. nov., isolated from the gut of fungus growing-termite Macrotermes natalensis.</title>
        <authorList>
            <person name="Benndorf R."/>
            <person name="Schwitalla J."/>
            <person name="Martin K."/>
            <person name="De Beer W."/>
            <person name="Kaster A.-K."/>
            <person name="Vollmers J."/>
            <person name="Poulsen M."/>
            <person name="Beemelmanns C."/>
        </authorList>
    </citation>
    <scope>NUCLEOTIDE SEQUENCE [LARGE SCALE GENOMIC DNA]</scope>
    <source>
        <strain evidence="2 3">RB20</strain>
    </source>
</reference>
<evidence type="ECO:0000313" key="2">
    <source>
        <dbReference type="EMBL" id="MQY22259.1"/>
    </source>
</evidence>
<evidence type="ECO:0000313" key="3">
    <source>
        <dbReference type="Proteomes" id="UP000438448"/>
    </source>
</evidence>
<dbReference type="OrthoDB" id="7185309at2"/>
<protein>
    <recommendedName>
        <fullName evidence="4">Thioredoxin family protein</fullName>
    </recommendedName>
</protein>
<name>A0A7K0D9H9_9NOCA</name>
<evidence type="ECO:0000256" key="1">
    <source>
        <dbReference type="SAM" id="MobiDB-lite"/>
    </source>
</evidence>
<organism evidence="2 3">
    <name type="scientific">Nocardia macrotermitis</name>
    <dbReference type="NCBI Taxonomy" id="2585198"/>
    <lineage>
        <taxon>Bacteria</taxon>
        <taxon>Bacillati</taxon>
        <taxon>Actinomycetota</taxon>
        <taxon>Actinomycetes</taxon>
        <taxon>Mycobacteriales</taxon>
        <taxon>Nocardiaceae</taxon>
        <taxon>Nocardia</taxon>
    </lineage>
</organism>
<evidence type="ECO:0008006" key="4">
    <source>
        <dbReference type="Google" id="ProtNLM"/>
    </source>
</evidence>
<keyword evidence="3" id="KW-1185">Reference proteome</keyword>
<feature type="region of interest" description="Disordered" evidence="1">
    <location>
        <begin position="83"/>
        <end position="109"/>
    </location>
</feature>
<dbReference type="Proteomes" id="UP000438448">
    <property type="component" value="Unassembled WGS sequence"/>
</dbReference>
<proteinExistence type="predicted"/>
<dbReference type="AlphaFoldDB" id="A0A7K0D9H9"/>
<accession>A0A7K0D9H9</accession>
<sequence length="109" mass="12104">MPTPRIELLWWPGCPSHPRAKTMLAEALREHGLDPERIEARQVLTLEEARAEAFVGSPTIRISGVDIAPPDDPTPALTCRLYFDRDGRPGPLPDPRDLRDALDRAISTA</sequence>
<comment type="caution">
    <text evidence="2">The sequence shown here is derived from an EMBL/GenBank/DDBJ whole genome shotgun (WGS) entry which is preliminary data.</text>
</comment>
<dbReference type="EMBL" id="WEGK01000012">
    <property type="protein sequence ID" value="MQY22259.1"/>
    <property type="molecule type" value="Genomic_DNA"/>
</dbReference>